<feature type="transmembrane region" description="Helical" evidence="6">
    <location>
        <begin position="96"/>
        <end position="114"/>
    </location>
</feature>
<dbReference type="PANTHER" id="PTHR43701:SF2">
    <property type="entry name" value="MEMBRANE TRANSPORTER PROTEIN YJNA-RELATED"/>
    <property type="match status" value="1"/>
</dbReference>
<protein>
    <recommendedName>
        <fullName evidence="6">Probable membrane transporter protein</fullName>
    </recommendedName>
</protein>
<gene>
    <name evidence="7" type="ORF">B4135_2167</name>
</gene>
<dbReference type="STRING" id="301148.B4135_2167"/>
<feature type="transmembrane region" description="Helical" evidence="6">
    <location>
        <begin position="193"/>
        <end position="215"/>
    </location>
</feature>
<keyword evidence="3 6" id="KW-0812">Transmembrane</keyword>
<name>A0A150M407_9BACI</name>
<evidence type="ECO:0000256" key="2">
    <source>
        <dbReference type="ARBA" id="ARBA00009142"/>
    </source>
</evidence>
<proteinExistence type="inferred from homology"/>
<reference evidence="7 8" key="1">
    <citation type="submission" date="2016-01" db="EMBL/GenBank/DDBJ databases">
        <title>Draft Genome Sequences of Seven Thermophilic Sporeformers Isolated from Foods.</title>
        <authorList>
            <person name="Berendsen E.M."/>
            <person name="Wells-Bennik M.H."/>
            <person name="Krawcyk A.O."/>
            <person name="De Jong A."/>
            <person name="Holsappel S."/>
            <person name="Eijlander R.T."/>
            <person name="Kuipers O.P."/>
        </authorList>
    </citation>
    <scope>NUCLEOTIDE SEQUENCE [LARGE SCALE GENOMIC DNA]</scope>
    <source>
        <strain evidence="7 8">B4135</strain>
    </source>
</reference>
<keyword evidence="4 6" id="KW-1133">Transmembrane helix</keyword>
<comment type="caution">
    <text evidence="7">The sequence shown here is derived from an EMBL/GenBank/DDBJ whole genome shotgun (WGS) entry which is preliminary data.</text>
</comment>
<dbReference type="RefSeq" id="WP_061568948.1">
    <property type="nucleotide sequence ID" value="NZ_LQYT01000043.1"/>
</dbReference>
<evidence type="ECO:0000256" key="5">
    <source>
        <dbReference type="ARBA" id="ARBA00023136"/>
    </source>
</evidence>
<dbReference type="GO" id="GO:0005886">
    <property type="term" value="C:plasma membrane"/>
    <property type="evidence" value="ECO:0007669"/>
    <property type="project" value="UniProtKB-SubCell"/>
</dbReference>
<keyword evidence="5 6" id="KW-0472">Membrane</keyword>
<evidence type="ECO:0000256" key="3">
    <source>
        <dbReference type="ARBA" id="ARBA00022692"/>
    </source>
</evidence>
<evidence type="ECO:0000313" key="7">
    <source>
        <dbReference type="EMBL" id="KYD19243.1"/>
    </source>
</evidence>
<dbReference type="PANTHER" id="PTHR43701">
    <property type="entry name" value="MEMBRANE TRANSPORTER PROTEIN MJ0441-RELATED"/>
    <property type="match status" value="1"/>
</dbReference>
<feature type="transmembrane region" description="Helical" evidence="6">
    <location>
        <begin position="71"/>
        <end position="89"/>
    </location>
</feature>
<dbReference type="OrthoDB" id="554695at2"/>
<comment type="similarity">
    <text evidence="2 6">Belongs to the 4-toluene sulfonate uptake permease (TSUP) (TC 2.A.102) family.</text>
</comment>
<feature type="transmembrane region" description="Helical" evidence="6">
    <location>
        <begin position="222"/>
        <end position="240"/>
    </location>
</feature>
<keyword evidence="6" id="KW-1003">Cell membrane</keyword>
<dbReference type="AlphaFoldDB" id="A0A150M407"/>
<comment type="subcellular location">
    <subcellularLocation>
        <location evidence="6">Cell membrane</location>
        <topology evidence="6">Multi-pass membrane protein</topology>
    </subcellularLocation>
    <subcellularLocation>
        <location evidence="1">Membrane</location>
        <topology evidence="1">Multi-pass membrane protein</topology>
    </subcellularLocation>
</comment>
<sequence length="251" mass="26568">MEYLLIGLTGILATTAGTLAGGGGFISLPVMMLLGIPIQSAVGANKAANTISSFSSFLYLYRNKKISFKEVYWIVPVSLAGGVTGGVIASRMNEEYMEAAAIVLLLFAFAASFFKQGQFSGEGEIRFNKFSFPGLYAIGIYDGMIGPGQGTFMLYLFGALKVSYIRAVAGVRLATFSSCFGAAVTYIAAGQMIWPLTLCLLAGSLAGAQIGVRLAEKLKARTVLVILRLVTLGLIIQLIGENLLELAGGFR</sequence>
<evidence type="ECO:0000256" key="1">
    <source>
        <dbReference type="ARBA" id="ARBA00004141"/>
    </source>
</evidence>
<feature type="transmembrane region" description="Helical" evidence="6">
    <location>
        <begin position="134"/>
        <end position="157"/>
    </location>
</feature>
<dbReference type="InterPro" id="IPR002781">
    <property type="entry name" value="TM_pro_TauE-like"/>
</dbReference>
<accession>A0A150M407</accession>
<feature type="transmembrane region" description="Helical" evidence="6">
    <location>
        <begin position="169"/>
        <end position="187"/>
    </location>
</feature>
<organism evidence="7 8">
    <name type="scientific">Caldibacillus debilis</name>
    <dbReference type="NCBI Taxonomy" id="301148"/>
    <lineage>
        <taxon>Bacteria</taxon>
        <taxon>Bacillati</taxon>
        <taxon>Bacillota</taxon>
        <taxon>Bacilli</taxon>
        <taxon>Bacillales</taxon>
        <taxon>Bacillaceae</taxon>
        <taxon>Caldibacillus</taxon>
    </lineage>
</organism>
<dbReference type="InterPro" id="IPR051598">
    <property type="entry name" value="TSUP/Inactive_protease-like"/>
</dbReference>
<dbReference type="PATRIC" id="fig|301148.3.peg.3572"/>
<dbReference type="EMBL" id="LQYT01000043">
    <property type="protein sequence ID" value="KYD19243.1"/>
    <property type="molecule type" value="Genomic_DNA"/>
</dbReference>
<evidence type="ECO:0000313" key="8">
    <source>
        <dbReference type="Proteomes" id="UP000075683"/>
    </source>
</evidence>
<dbReference type="Pfam" id="PF01925">
    <property type="entry name" value="TauE"/>
    <property type="match status" value="1"/>
</dbReference>
<evidence type="ECO:0000256" key="6">
    <source>
        <dbReference type="RuleBase" id="RU363041"/>
    </source>
</evidence>
<dbReference type="Proteomes" id="UP000075683">
    <property type="component" value="Unassembled WGS sequence"/>
</dbReference>
<evidence type="ECO:0000256" key="4">
    <source>
        <dbReference type="ARBA" id="ARBA00022989"/>
    </source>
</evidence>